<name>A0ABS2HHI2_9VIBR</name>
<dbReference type="EMBL" id="JAFEUM010000001">
    <property type="protein sequence ID" value="MBM7035552.1"/>
    <property type="molecule type" value="Genomic_DNA"/>
</dbReference>
<proteinExistence type="predicted"/>
<dbReference type="InterPro" id="IPR001736">
    <property type="entry name" value="PLipase_D/transphosphatidylase"/>
</dbReference>
<dbReference type="InterPro" id="IPR025202">
    <property type="entry name" value="PLD-like_dom"/>
</dbReference>
<gene>
    <name evidence="2" type="ORF">JQC93_03950</name>
</gene>
<evidence type="ECO:0000259" key="1">
    <source>
        <dbReference type="PROSITE" id="PS50035"/>
    </source>
</evidence>
<dbReference type="CDD" id="cd09111">
    <property type="entry name" value="PLDc_ymdC_like_1"/>
    <property type="match status" value="1"/>
</dbReference>
<feature type="domain" description="PLD phosphodiesterase" evidence="1">
    <location>
        <begin position="403"/>
        <end position="430"/>
    </location>
</feature>
<dbReference type="PROSITE" id="PS50035">
    <property type="entry name" value="PLD"/>
    <property type="match status" value="2"/>
</dbReference>
<comment type="caution">
    <text evidence="2">The sequence shown here is derived from an EMBL/GenBank/DDBJ whole genome shotgun (WGS) entry which is preliminary data.</text>
</comment>
<sequence>MVIVLFQRLKLVLFIVLVSIFSGCASIDGQQLLEKSETTHLGYQSSSALAKKLAPRHDIGDADTGFYPLSHGHDALLARLALIENAQFSLDVQYYIYRSDETGNLITWRLFEAAERGVRVRLLLDDMQKRNDEHIAHLNAHPNIEIRLFNPHQFRNARITSMATDFERLNRRMHNKSITADSVASIVGGRNVGNEYFSVNTVVDFGDFDMLLYGKAVEETSEQFDEYWNSLYAVPMELIFAGARAVTEEEMNEMAEEYGLHQKFSEGEYDITQLELYQQMSSGHFALFWGQAEVWYDLPQKVEGSSSELVLHLSGALANTQEKVMFVSPYFVPTEYGTQQMVKAVKRGKKITIITNSLASNDVFAVHGWYAKYREDLVRGGVEIWELKDNADLDNQWSITGSSTSSLHAKVIMFDRRKMFVGSMNFDPRSLDLNTEMGVLIHNAEFTDEAVSEIRQYLPEIAYQLQLEDDELVWKDHQNDQTYTQEPNAGLLLRMGAWFAGILPIEHLL</sequence>
<dbReference type="SUPFAM" id="SSF56024">
    <property type="entry name" value="Phospholipase D/nuclease"/>
    <property type="match status" value="2"/>
</dbReference>
<keyword evidence="3" id="KW-1185">Reference proteome</keyword>
<evidence type="ECO:0000313" key="3">
    <source>
        <dbReference type="Proteomes" id="UP000809621"/>
    </source>
</evidence>
<dbReference type="SMART" id="SM00155">
    <property type="entry name" value="PLDc"/>
    <property type="match status" value="2"/>
</dbReference>
<dbReference type="Gene3D" id="3.30.870.10">
    <property type="entry name" value="Endonuclease Chain A"/>
    <property type="match status" value="2"/>
</dbReference>
<dbReference type="PANTHER" id="PTHR21248">
    <property type="entry name" value="CARDIOLIPIN SYNTHASE"/>
    <property type="match status" value="1"/>
</dbReference>
<protein>
    <submittedName>
        <fullName evidence="2">Phospholipase D family protein</fullName>
    </submittedName>
</protein>
<reference evidence="2 3" key="1">
    <citation type="submission" date="2021-02" db="EMBL/GenBank/DDBJ databases">
        <authorList>
            <person name="Park J.-S."/>
        </authorList>
    </citation>
    <scope>NUCLEOTIDE SEQUENCE [LARGE SCALE GENOMIC DNA]</scope>
    <source>
        <strain evidence="2 3">188UL20-2</strain>
    </source>
</reference>
<feature type="domain" description="PLD phosphodiesterase" evidence="1">
    <location>
        <begin position="169"/>
        <end position="196"/>
    </location>
</feature>
<dbReference type="CDD" id="cd09113">
    <property type="entry name" value="PLDc_ymdC_like_2"/>
    <property type="match status" value="1"/>
</dbReference>
<evidence type="ECO:0000313" key="2">
    <source>
        <dbReference type="EMBL" id="MBM7035552.1"/>
    </source>
</evidence>
<dbReference type="Proteomes" id="UP000809621">
    <property type="component" value="Unassembled WGS sequence"/>
</dbReference>
<accession>A0ABS2HHI2</accession>
<dbReference type="PANTHER" id="PTHR21248:SF12">
    <property type="entry name" value="CARDIOLIPIN SYNTHASE C"/>
    <property type="match status" value="1"/>
</dbReference>
<organism evidence="2 3">
    <name type="scientific">Vibrio ulleungensis</name>
    <dbReference type="NCBI Taxonomy" id="2807619"/>
    <lineage>
        <taxon>Bacteria</taxon>
        <taxon>Pseudomonadati</taxon>
        <taxon>Pseudomonadota</taxon>
        <taxon>Gammaproteobacteria</taxon>
        <taxon>Vibrionales</taxon>
        <taxon>Vibrionaceae</taxon>
        <taxon>Vibrio</taxon>
    </lineage>
</organism>
<dbReference type="Pfam" id="PF13091">
    <property type="entry name" value="PLDc_2"/>
    <property type="match status" value="2"/>
</dbReference>